<evidence type="ECO:0000256" key="3">
    <source>
        <dbReference type="ARBA" id="ARBA00022691"/>
    </source>
</evidence>
<protein>
    <recommendedName>
        <fullName evidence="9">MYND-type domain-containing protein</fullName>
    </recommendedName>
</protein>
<dbReference type="InterPro" id="IPR002893">
    <property type="entry name" value="Znf_MYND"/>
</dbReference>
<dbReference type="InterPro" id="IPR052097">
    <property type="entry name" value="SET-MYND_domain_protein"/>
</dbReference>
<keyword evidence="3" id="KW-0949">S-adenosyl-L-methionine</keyword>
<dbReference type="SUPFAM" id="SSF82199">
    <property type="entry name" value="SET domain"/>
    <property type="match status" value="1"/>
</dbReference>
<keyword evidence="11" id="KW-1185">Reference proteome</keyword>
<keyword evidence="5 7" id="KW-0863">Zinc-finger</keyword>
<dbReference type="AlphaFoldDB" id="T1JVC8"/>
<dbReference type="SUPFAM" id="SSF144232">
    <property type="entry name" value="HIT/MYND zinc finger-like"/>
    <property type="match status" value="1"/>
</dbReference>
<evidence type="ECO:0000259" key="9">
    <source>
        <dbReference type="PROSITE" id="PS50865"/>
    </source>
</evidence>
<keyword evidence="2" id="KW-0808">Transferase</keyword>
<dbReference type="InterPro" id="IPR001214">
    <property type="entry name" value="SET_dom"/>
</dbReference>
<dbReference type="GO" id="GO:0008757">
    <property type="term" value="F:S-adenosylmethionine-dependent methyltransferase activity"/>
    <property type="evidence" value="ECO:0007669"/>
    <property type="project" value="UniProtKB-ARBA"/>
</dbReference>
<dbReference type="STRING" id="32264.T1JVC8"/>
<dbReference type="Pfam" id="PF01753">
    <property type="entry name" value="zf-MYND"/>
    <property type="match status" value="1"/>
</dbReference>
<evidence type="ECO:0000313" key="10">
    <source>
        <dbReference type="EnsemblMetazoa" id="tetur02g04130.1"/>
    </source>
</evidence>
<dbReference type="Gene3D" id="2.170.270.10">
    <property type="entry name" value="SET domain"/>
    <property type="match status" value="1"/>
</dbReference>
<dbReference type="PROSITE" id="PS50005">
    <property type="entry name" value="TPR"/>
    <property type="match status" value="1"/>
</dbReference>
<evidence type="ECO:0000256" key="2">
    <source>
        <dbReference type="ARBA" id="ARBA00022679"/>
    </source>
</evidence>
<dbReference type="SUPFAM" id="SSF48452">
    <property type="entry name" value="TPR-like"/>
    <property type="match status" value="1"/>
</dbReference>
<evidence type="ECO:0000256" key="5">
    <source>
        <dbReference type="ARBA" id="ARBA00022771"/>
    </source>
</evidence>
<keyword evidence="6" id="KW-0862">Zinc</keyword>
<reference evidence="11" key="1">
    <citation type="submission" date="2011-08" db="EMBL/GenBank/DDBJ databases">
        <authorList>
            <person name="Rombauts S."/>
        </authorList>
    </citation>
    <scope>NUCLEOTIDE SEQUENCE</scope>
    <source>
        <strain evidence="11">London</strain>
    </source>
</reference>
<dbReference type="PANTHER" id="PTHR46165">
    <property type="entry name" value="SET AND MYND DOMAIN-CONTAINING PROTEIN 4"/>
    <property type="match status" value="1"/>
</dbReference>
<dbReference type="GO" id="GO:0005737">
    <property type="term" value="C:cytoplasm"/>
    <property type="evidence" value="ECO:0007669"/>
    <property type="project" value="TreeGrafter"/>
</dbReference>
<dbReference type="EMBL" id="CAEY01000792">
    <property type="status" value="NOT_ANNOTATED_CDS"/>
    <property type="molecule type" value="Genomic_DNA"/>
</dbReference>
<feature type="repeat" description="TPR" evidence="8">
    <location>
        <begin position="106"/>
        <end position="139"/>
    </location>
</feature>
<dbReference type="PROSITE" id="PS50865">
    <property type="entry name" value="ZF_MYND_2"/>
    <property type="match status" value="1"/>
</dbReference>
<dbReference type="GO" id="GO:0032259">
    <property type="term" value="P:methylation"/>
    <property type="evidence" value="ECO:0007669"/>
    <property type="project" value="UniProtKB-KW"/>
</dbReference>
<dbReference type="InterPro" id="IPR046341">
    <property type="entry name" value="SET_dom_sf"/>
</dbReference>
<keyword evidence="1" id="KW-0489">Methyltransferase</keyword>
<dbReference type="HOGENOM" id="CLU_506558_0_0_1"/>
<accession>T1JVC8</accession>
<name>T1JVC8_TETUR</name>
<dbReference type="Gene3D" id="1.10.220.160">
    <property type="match status" value="1"/>
</dbReference>
<dbReference type="InterPro" id="IPR019734">
    <property type="entry name" value="TPR_rpt"/>
</dbReference>
<dbReference type="Pfam" id="PF00856">
    <property type="entry name" value="SET"/>
    <property type="match status" value="1"/>
</dbReference>
<dbReference type="EnsemblMetazoa" id="tetur02g04130.1">
    <property type="protein sequence ID" value="tetur02g04130.1"/>
    <property type="gene ID" value="tetur02g04130"/>
</dbReference>
<dbReference type="Gene3D" id="6.10.140.2220">
    <property type="match status" value="1"/>
</dbReference>
<keyword evidence="8" id="KW-0802">TPR repeat</keyword>
<evidence type="ECO:0000256" key="4">
    <source>
        <dbReference type="ARBA" id="ARBA00022723"/>
    </source>
</evidence>
<keyword evidence="4" id="KW-0479">Metal-binding</keyword>
<dbReference type="GO" id="GO:0008170">
    <property type="term" value="F:N-methyltransferase activity"/>
    <property type="evidence" value="ECO:0007669"/>
    <property type="project" value="UniProtKB-ARBA"/>
</dbReference>
<organism evidence="10 11">
    <name type="scientific">Tetranychus urticae</name>
    <name type="common">Two-spotted spider mite</name>
    <dbReference type="NCBI Taxonomy" id="32264"/>
    <lineage>
        <taxon>Eukaryota</taxon>
        <taxon>Metazoa</taxon>
        <taxon>Ecdysozoa</taxon>
        <taxon>Arthropoda</taxon>
        <taxon>Chelicerata</taxon>
        <taxon>Arachnida</taxon>
        <taxon>Acari</taxon>
        <taxon>Acariformes</taxon>
        <taxon>Trombidiformes</taxon>
        <taxon>Prostigmata</taxon>
        <taxon>Eleutherengona</taxon>
        <taxon>Raphignathae</taxon>
        <taxon>Tetranychoidea</taxon>
        <taxon>Tetranychidae</taxon>
        <taxon>Tetranychus</taxon>
    </lineage>
</organism>
<dbReference type="Proteomes" id="UP000015104">
    <property type="component" value="Unassembled WGS sequence"/>
</dbReference>
<dbReference type="GO" id="GO:0008276">
    <property type="term" value="F:protein methyltransferase activity"/>
    <property type="evidence" value="ECO:0007669"/>
    <property type="project" value="UniProtKB-ARBA"/>
</dbReference>
<dbReference type="GO" id="GO:0008270">
    <property type="term" value="F:zinc ion binding"/>
    <property type="evidence" value="ECO:0007669"/>
    <property type="project" value="UniProtKB-KW"/>
</dbReference>
<feature type="domain" description="MYND-type" evidence="9">
    <location>
        <begin position="281"/>
        <end position="321"/>
    </location>
</feature>
<dbReference type="GO" id="GO:0042826">
    <property type="term" value="F:histone deacetylase binding"/>
    <property type="evidence" value="ECO:0007669"/>
    <property type="project" value="TreeGrafter"/>
</dbReference>
<sequence length="590" mass="67674">MAASSCPNIVDEFAKISASLEEEFDESKGHQLALRDWSLLSNWIMQFIEEAKDVPDLVDEICDAPTLADRITLIVSVDSLRTGMETASEEMINVCERKEHKNVETSHILLSLGLRFLKLKNFEKALETFNRSLQICPHPQDMDITRSMKYRNMFSMILANRCRIFNMQNRYEQSLADLDLAIKYAVDPAFVRSLFDARELLVDEIRENVFDSSVYEPAQDGLENVFNNPNIHGAVASLKMAYKPRLGRHIVATAPIPKNISVISEKAYAYWLAPSYYDIYCAHCMQSLNDQPFPCRYCKYFRFCNEECYEEAWKEYHGIECKYMPVLRYFANAHLALRIVLMNGIEESIEAYYEVMSKQKFPVEARMVYRKRLKDILTLISHDHLIDKFMTTGTFTAAFLTIFVRSLGLIDEELIDDFGGLMLKLLAIIRVNSLLISDNTKRDEENDDFVSPKNSRAEIGAGLFGASSFINHSCDHNCNRTFIGNRMVISTNRDVEVGPFGLQRKTSNDNGSLLLQVCLPCMCCSHVNLNLILSNSLLIYSLNFFIYSELVTNFVSNFAKIFLKIKKKTFDDLNYQLLVVLLSSYDKTIT</sequence>
<dbReference type="PANTHER" id="PTHR46165:SF2">
    <property type="entry name" value="SET AND MYND DOMAIN-CONTAINING PROTEIN 4"/>
    <property type="match status" value="1"/>
</dbReference>
<dbReference type="SMART" id="SM00028">
    <property type="entry name" value="TPR"/>
    <property type="match status" value="2"/>
</dbReference>
<evidence type="ECO:0000256" key="6">
    <source>
        <dbReference type="ARBA" id="ARBA00022833"/>
    </source>
</evidence>
<evidence type="ECO:0000256" key="8">
    <source>
        <dbReference type="PROSITE-ProRule" id="PRU00339"/>
    </source>
</evidence>
<evidence type="ECO:0000313" key="11">
    <source>
        <dbReference type="Proteomes" id="UP000015104"/>
    </source>
</evidence>
<evidence type="ECO:0000256" key="1">
    <source>
        <dbReference type="ARBA" id="ARBA00022603"/>
    </source>
</evidence>
<dbReference type="Gene3D" id="1.25.40.10">
    <property type="entry name" value="Tetratricopeptide repeat domain"/>
    <property type="match status" value="1"/>
</dbReference>
<reference evidence="10" key="2">
    <citation type="submission" date="2015-06" db="UniProtKB">
        <authorList>
            <consortium name="EnsemblMetazoa"/>
        </authorList>
    </citation>
    <scope>IDENTIFICATION</scope>
</reference>
<dbReference type="eggNOG" id="KOG2084">
    <property type="taxonomic scope" value="Eukaryota"/>
</dbReference>
<dbReference type="PROSITE" id="PS50293">
    <property type="entry name" value="TPR_REGION"/>
    <property type="match status" value="1"/>
</dbReference>
<dbReference type="GO" id="GO:0042051">
    <property type="term" value="P:compound eye photoreceptor development"/>
    <property type="evidence" value="ECO:0007669"/>
    <property type="project" value="TreeGrafter"/>
</dbReference>
<dbReference type="InterPro" id="IPR011990">
    <property type="entry name" value="TPR-like_helical_dom_sf"/>
</dbReference>
<proteinExistence type="predicted"/>
<evidence type="ECO:0000256" key="7">
    <source>
        <dbReference type="PROSITE-ProRule" id="PRU00134"/>
    </source>
</evidence>
<dbReference type="PROSITE" id="PS01360">
    <property type="entry name" value="ZF_MYND_1"/>
    <property type="match status" value="1"/>
</dbReference>
<dbReference type="GO" id="GO:0005634">
    <property type="term" value="C:nucleus"/>
    <property type="evidence" value="ECO:0007669"/>
    <property type="project" value="TreeGrafter"/>
</dbReference>